<evidence type="ECO:0000313" key="8">
    <source>
        <dbReference type="Proteomes" id="UP000078237"/>
    </source>
</evidence>
<reference evidence="7 8" key="1">
    <citation type="journal article" date="2016" name="Genome Announc.">
        <title>Genome Sequence of Madurella mycetomatis mm55, Isolated from a Human Mycetoma Case in Sudan.</title>
        <authorList>
            <person name="Smit S."/>
            <person name="Derks M.F."/>
            <person name="Bervoets S."/>
            <person name="Fahal A."/>
            <person name="van Leeuwen W."/>
            <person name="van Belkum A."/>
            <person name="van de Sande W.W."/>
        </authorList>
    </citation>
    <scope>NUCLEOTIDE SEQUENCE [LARGE SCALE GENOMIC DNA]</scope>
    <source>
        <strain evidence="8">mm55</strain>
    </source>
</reference>
<dbReference type="STRING" id="100816.A0A175VNJ9"/>
<evidence type="ECO:0000256" key="1">
    <source>
        <dbReference type="ARBA" id="ARBA00008072"/>
    </source>
</evidence>
<dbReference type="OrthoDB" id="48317at2759"/>
<dbReference type="SUPFAM" id="SSF51735">
    <property type="entry name" value="NAD(P)-binding Rossmann-fold domains"/>
    <property type="match status" value="1"/>
</dbReference>
<keyword evidence="3" id="KW-0547">Nucleotide-binding</keyword>
<comment type="subunit">
    <text evidence="2">Monomer.</text>
</comment>
<sequence length="309" mass="33397">MAAEGATAGNDCAGVVVAVGSDVHGRFAVGDRICAAMVPMNPLAPRAGAFAEYAAVTADFALKVPDGMPIHHAVALGIGVATIGYALYRSLRIPGHPDRPAEKPVLVLVYGGSTASGTMAIQLIRRSGCIPITTCSERNFGLVAEYGAKKAWDYHDDSVVAAIKAYTEDGLEYVLDCVCDAGSMEFCYRVLGRAGGRYTTLEPYPDNLSIIQTRKRRVKPEWIMGPALLGKEIGWKPPYDIDPDPELRVFGKEWFLCAQRLLDRREIQPHPVKIGEKQGFGAVLDGVELLRAKAVSGQKLVYYVGDVEE</sequence>
<evidence type="ECO:0000256" key="4">
    <source>
        <dbReference type="ARBA" id="ARBA00022857"/>
    </source>
</evidence>
<evidence type="ECO:0000259" key="6">
    <source>
        <dbReference type="SMART" id="SM00829"/>
    </source>
</evidence>
<evidence type="ECO:0000256" key="3">
    <source>
        <dbReference type="ARBA" id="ARBA00022741"/>
    </source>
</evidence>
<dbReference type="Gene3D" id="3.90.180.10">
    <property type="entry name" value="Medium-chain alcohol dehydrogenases, catalytic domain"/>
    <property type="match status" value="1"/>
</dbReference>
<comment type="caution">
    <text evidence="7">The sequence shown here is derived from an EMBL/GenBank/DDBJ whole genome shotgun (WGS) entry which is preliminary data.</text>
</comment>
<dbReference type="Proteomes" id="UP000078237">
    <property type="component" value="Unassembled WGS sequence"/>
</dbReference>
<dbReference type="InterPro" id="IPR020843">
    <property type="entry name" value="ER"/>
</dbReference>
<dbReference type="InterPro" id="IPR047122">
    <property type="entry name" value="Trans-enoyl_RdTase-like"/>
</dbReference>
<proteinExistence type="inferred from homology"/>
<gene>
    <name evidence="7" type="ORF">MMYC01_210432</name>
</gene>
<dbReference type="InterPro" id="IPR013149">
    <property type="entry name" value="ADH-like_C"/>
</dbReference>
<dbReference type="SMART" id="SM00829">
    <property type="entry name" value="PKS_ER"/>
    <property type="match status" value="1"/>
</dbReference>
<dbReference type="InterPro" id="IPR036291">
    <property type="entry name" value="NAD(P)-bd_dom_sf"/>
</dbReference>
<dbReference type="InterPro" id="IPR013154">
    <property type="entry name" value="ADH-like_N"/>
</dbReference>
<evidence type="ECO:0000256" key="2">
    <source>
        <dbReference type="ARBA" id="ARBA00011245"/>
    </source>
</evidence>
<dbReference type="Pfam" id="PF00107">
    <property type="entry name" value="ADH_zinc_N"/>
    <property type="match status" value="1"/>
</dbReference>
<accession>A0A175VNJ9</accession>
<dbReference type="InterPro" id="IPR011032">
    <property type="entry name" value="GroES-like_sf"/>
</dbReference>
<keyword evidence="5" id="KW-0560">Oxidoreductase</keyword>
<dbReference type="CDD" id="cd08249">
    <property type="entry name" value="enoyl_reductase_like"/>
    <property type="match status" value="1"/>
</dbReference>
<dbReference type="Gene3D" id="3.40.50.720">
    <property type="entry name" value="NAD(P)-binding Rossmann-like Domain"/>
    <property type="match status" value="1"/>
</dbReference>
<dbReference type="EMBL" id="LCTW02000631">
    <property type="protein sequence ID" value="KXX72862.1"/>
    <property type="molecule type" value="Genomic_DNA"/>
</dbReference>
<dbReference type="AlphaFoldDB" id="A0A175VNJ9"/>
<dbReference type="SUPFAM" id="SSF50129">
    <property type="entry name" value="GroES-like"/>
    <property type="match status" value="1"/>
</dbReference>
<dbReference type="VEuPathDB" id="FungiDB:MMYC01_210432"/>
<organism evidence="7 8">
    <name type="scientific">Madurella mycetomatis</name>
    <dbReference type="NCBI Taxonomy" id="100816"/>
    <lineage>
        <taxon>Eukaryota</taxon>
        <taxon>Fungi</taxon>
        <taxon>Dikarya</taxon>
        <taxon>Ascomycota</taxon>
        <taxon>Pezizomycotina</taxon>
        <taxon>Sordariomycetes</taxon>
        <taxon>Sordariomycetidae</taxon>
        <taxon>Sordariales</taxon>
        <taxon>Sordariales incertae sedis</taxon>
        <taxon>Madurella</taxon>
    </lineage>
</organism>
<dbReference type="Pfam" id="PF08240">
    <property type="entry name" value="ADH_N"/>
    <property type="match status" value="1"/>
</dbReference>
<evidence type="ECO:0000313" key="7">
    <source>
        <dbReference type="EMBL" id="KXX72862.1"/>
    </source>
</evidence>
<dbReference type="PANTHER" id="PTHR45348:SF1">
    <property type="entry name" value="TRANS-ENOYL REDUCTASE STHE"/>
    <property type="match status" value="1"/>
</dbReference>
<keyword evidence="8" id="KW-1185">Reference proteome</keyword>
<name>A0A175VNJ9_9PEZI</name>
<dbReference type="PANTHER" id="PTHR45348">
    <property type="entry name" value="HYPOTHETICAL OXIDOREDUCTASE (EUROFUNG)"/>
    <property type="match status" value="1"/>
</dbReference>
<feature type="domain" description="Enoyl reductase (ER)" evidence="6">
    <location>
        <begin position="2"/>
        <end position="301"/>
    </location>
</feature>
<keyword evidence="4" id="KW-0521">NADP</keyword>
<evidence type="ECO:0000256" key="5">
    <source>
        <dbReference type="ARBA" id="ARBA00023002"/>
    </source>
</evidence>
<dbReference type="GO" id="GO:0016651">
    <property type="term" value="F:oxidoreductase activity, acting on NAD(P)H"/>
    <property type="evidence" value="ECO:0007669"/>
    <property type="project" value="InterPro"/>
</dbReference>
<dbReference type="GO" id="GO:0000166">
    <property type="term" value="F:nucleotide binding"/>
    <property type="evidence" value="ECO:0007669"/>
    <property type="project" value="UniProtKB-KW"/>
</dbReference>
<comment type="similarity">
    <text evidence="1">Belongs to the zinc-containing alcohol dehydrogenase family.</text>
</comment>
<protein>
    <submittedName>
        <fullName evidence="7">Enoyl reductase LovC</fullName>
    </submittedName>
</protein>